<feature type="transmembrane region" description="Helical" evidence="7">
    <location>
        <begin position="85"/>
        <end position="104"/>
    </location>
</feature>
<feature type="domain" description="EamA" evidence="8">
    <location>
        <begin position="17"/>
        <end position="157"/>
    </location>
</feature>
<keyword evidence="6 7" id="KW-0472">Membrane</keyword>
<keyword evidence="4 7" id="KW-0812">Transmembrane</keyword>
<evidence type="ECO:0000256" key="6">
    <source>
        <dbReference type="ARBA" id="ARBA00023136"/>
    </source>
</evidence>
<dbReference type="PANTHER" id="PTHR32322">
    <property type="entry name" value="INNER MEMBRANE TRANSPORTER"/>
    <property type="match status" value="1"/>
</dbReference>
<dbReference type="OrthoDB" id="9810556at2"/>
<dbReference type="EMBL" id="CP015581">
    <property type="protein sequence ID" value="ARU99402.1"/>
    <property type="molecule type" value="Genomic_DNA"/>
</dbReference>
<dbReference type="PANTHER" id="PTHR32322:SF2">
    <property type="entry name" value="EAMA DOMAIN-CONTAINING PROTEIN"/>
    <property type="match status" value="1"/>
</dbReference>
<feature type="transmembrane region" description="Helical" evidence="7">
    <location>
        <begin position="57"/>
        <end position="79"/>
    </location>
</feature>
<reference evidence="11 12" key="1">
    <citation type="submission" date="2016-05" db="EMBL/GenBank/DDBJ databases">
        <title>Complete genome sequence of two 2,5-diketo-D-glunonic acid producing strain Tatumella citrea.</title>
        <authorList>
            <person name="Duan C."/>
            <person name="Yang J."/>
            <person name="Yang S."/>
        </authorList>
    </citation>
    <scope>NUCLEOTIDE SEQUENCE [LARGE SCALE GENOMIC DNA]</scope>
    <source>
        <strain evidence="10 11">ATCC 39140</strain>
        <strain evidence="9 12">DSM 13699</strain>
    </source>
</reference>
<evidence type="ECO:0000313" key="11">
    <source>
        <dbReference type="Proteomes" id="UP000195729"/>
    </source>
</evidence>
<evidence type="ECO:0000256" key="5">
    <source>
        <dbReference type="ARBA" id="ARBA00022989"/>
    </source>
</evidence>
<evidence type="ECO:0000256" key="1">
    <source>
        <dbReference type="ARBA" id="ARBA00004651"/>
    </source>
</evidence>
<evidence type="ECO:0000313" key="12">
    <source>
        <dbReference type="Proteomes" id="UP000195814"/>
    </source>
</evidence>
<comment type="similarity">
    <text evidence="2">Belongs to the EamA transporter family.</text>
</comment>
<dbReference type="InterPro" id="IPR000620">
    <property type="entry name" value="EamA_dom"/>
</dbReference>
<feature type="transmembrane region" description="Helical" evidence="7">
    <location>
        <begin position="12"/>
        <end position="36"/>
    </location>
</feature>
<dbReference type="Pfam" id="PF00892">
    <property type="entry name" value="EamA"/>
    <property type="match status" value="1"/>
</dbReference>
<evidence type="ECO:0000256" key="4">
    <source>
        <dbReference type="ARBA" id="ARBA00022692"/>
    </source>
</evidence>
<dbReference type="GO" id="GO:0016020">
    <property type="term" value="C:membrane"/>
    <property type="evidence" value="ECO:0007669"/>
    <property type="project" value="UniProtKB-SubCell"/>
</dbReference>
<keyword evidence="5 7" id="KW-1133">Transmembrane helix</keyword>
<evidence type="ECO:0000256" key="3">
    <source>
        <dbReference type="ARBA" id="ARBA00022475"/>
    </source>
</evidence>
<keyword evidence="3" id="KW-1003">Cell membrane</keyword>
<dbReference type="SUPFAM" id="SSF103481">
    <property type="entry name" value="Multidrug resistance efflux transporter EmrE"/>
    <property type="match status" value="1"/>
</dbReference>
<feature type="transmembrane region" description="Helical" evidence="7">
    <location>
        <begin position="116"/>
        <end position="134"/>
    </location>
</feature>
<evidence type="ECO:0000313" key="10">
    <source>
        <dbReference type="EMBL" id="ARU99402.1"/>
    </source>
</evidence>
<feature type="transmembrane region" description="Helical" evidence="7">
    <location>
        <begin position="140"/>
        <end position="157"/>
    </location>
</feature>
<comment type="subcellular location">
    <subcellularLocation>
        <location evidence="1">Cell membrane</location>
        <topology evidence="1">Multi-pass membrane protein</topology>
    </subcellularLocation>
</comment>
<evidence type="ECO:0000256" key="7">
    <source>
        <dbReference type="SAM" id="Phobius"/>
    </source>
</evidence>
<dbReference type="Proteomes" id="UP000195814">
    <property type="component" value="Chromosome"/>
</dbReference>
<sequence length="172" mass="18150">MRFDSGDPTSQATGTVTGILLCLVATSCYGLAGFLARRWIADKGGLAPEMVACGSQGGASLFLLPFFIGHLSVGAPTHWEETSAWVSVIAVGLFCTAWAYIVYFRLLADIGPLRSFSVTFLIPPFAVLWGYLVLGETINRGFTAGAVIIGLSVWMLVSSPAKSAKPGISASR</sequence>
<keyword evidence="11" id="KW-1185">Reference proteome</keyword>
<gene>
    <name evidence="9" type="ORF">A7K98_17415</name>
    <name evidence="10" type="ORF">A7K99_17400</name>
</gene>
<protein>
    <recommendedName>
        <fullName evidence="8">EamA domain-containing protein</fullName>
    </recommendedName>
</protein>
<dbReference type="PROSITE" id="PS51257">
    <property type="entry name" value="PROKAR_LIPOPROTEIN"/>
    <property type="match status" value="1"/>
</dbReference>
<dbReference type="InterPro" id="IPR037185">
    <property type="entry name" value="EmrE-like"/>
</dbReference>
<dbReference type="Proteomes" id="UP000195729">
    <property type="component" value="Chromosome"/>
</dbReference>
<dbReference type="InterPro" id="IPR050638">
    <property type="entry name" value="AA-Vitamin_Transporters"/>
</dbReference>
<dbReference type="RefSeq" id="WP_087489716.1">
    <property type="nucleotide sequence ID" value="NZ_CP015579.1"/>
</dbReference>
<organism evidence="9 12">
    <name type="scientific">Tatumella citrea</name>
    <name type="common">Pantoea citrea</name>
    <dbReference type="NCBI Taxonomy" id="53336"/>
    <lineage>
        <taxon>Bacteria</taxon>
        <taxon>Pseudomonadati</taxon>
        <taxon>Pseudomonadota</taxon>
        <taxon>Gammaproteobacteria</taxon>
        <taxon>Enterobacterales</taxon>
        <taxon>Erwiniaceae</taxon>
        <taxon>Tatumella</taxon>
    </lineage>
</organism>
<evidence type="ECO:0000256" key="2">
    <source>
        <dbReference type="ARBA" id="ARBA00007362"/>
    </source>
</evidence>
<evidence type="ECO:0000313" key="9">
    <source>
        <dbReference type="EMBL" id="ARU95361.1"/>
    </source>
</evidence>
<dbReference type="AlphaFoldDB" id="A0A1Y0LN02"/>
<accession>A0A1Y0LN02</accession>
<dbReference type="EMBL" id="CP015579">
    <property type="protein sequence ID" value="ARU95361.1"/>
    <property type="molecule type" value="Genomic_DNA"/>
</dbReference>
<dbReference type="KEGG" id="tci:A7K98_17415"/>
<evidence type="ECO:0000259" key="8">
    <source>
        <dbReference type="Pfam" id="PF00892"/>
    </source>
</evidence>
<proteinExistence type="inferred from homology"/>
<name>A0A1Y0LN02_TATCI</name>